<dbReference type="InterPro" id="IPR008312">
    <property type="entry name" value="T6SS_TssB1"/>
</dbReference>
<sequence length="165" mass="18632">MSSKEQSVAPKERVNITYKPATGNAKEDVELPLKLLMLGDYTGRPDPRPLEDRKPINVDKDNFQKVMSEQKLALTANVKNRLSENEDDELTVNLKFRRLSDMEPEAIANQVPELKKLLDLRAALTALKGPLGNEKAFRNKIQQILSDPAQRNRLVTELGLQKGEE</sequence>
<dbReference type="OrthoDB" id="9789942at2"/>
<keyword evidence="2" id="KW-1185">Reference proteome</keyword>
<dbReference type="Proteomes" id="UP000019678">
    <property type="component" value="Unassembled WGS sequence"/>
</dbReference>
<dbReference type="AlphaFoldDB" id="A0A017T2A9"/>
<evidence type="ECO:0008006" key="3">
    <source>
        <dbReference type="Google" id="ProtNLM"/>
    </source>
</evidence>
<dbReference type="NCBIfam" id="TIGR03358">
    <property type="entry name" value="VI_chp_5"/>
    <property type="match status" value="1"/>
</dbReference>
<reference evidence="1 2" key="1">
    <citation type="submission" date="2013-05" db="EMBL/GenBank/DDBJ databases">
        <title>Genome assembly of Chondromyces apiculatus DSM 436.</title>
        <authorList>
            <person name="Sharma G."/>
            <person name="Khatri I."/>
            <person name="Kaur C."/>
            <person name="Mayilraj S."/>
            <person name="Subramanian S."/>
        </authorList>
    </citation>
    <scope>NUCLEOTIDE SEQUENCE [LARGE SCALE GENOMIC DNA]</scope>
    <source>
        <strain evidence="1 2">DSM 436</strain>
    </source>
</reference>
<evidence type="ECO:0000313" key="2">
    <source>
        <dbReference type="Proteomes" id="UP000019678"/>
    </source>
</evidence>
<protein>
    <recommendedName>
        <fullName evidence="3">Type VI secretion protein, VC_A0107 family</fullName>
    </recommendedName>
</protein>
<evidence type="ECO:0000313" key="1">
    <source>
        <dbReference type="EMBL" id="EYF03378.1"/>
    </source>
</evidence>
<accession>A0A017T2A9</accession>
<comment type="caution">
    <text evidence="1">The sequence shown here is derived from an EMBL/GenBank/DDBJ whole genome shotgun (WGS) entry which is preliminary data.</text>
</comment>
<dbReference type="eggNOG" id="COG3516">
    <property type="taxonomic scope" value="Bacteria"/>
</dbReference>
<gene>
    <name evidence="1" type="ORF">CAP_5571</name>
</gene>
<dbReference type="Pfam" id="PF05591">
    <property type="entry name" value="T6SS_VipA"/>
    <property type="match status" value="1"/>
</dbReference>
<dbReference type="STRING" id="1192034.CAP_5571"/>
<dbReference type="RefSeq" id="WP_044246080.1">
    <property type="nucleotide sequence ID" value="NZ_ASRX01000047.1"/>
</dbReference>
<dbReference type="PANTHER" id="PTHR35850">
    <property type="entry name" value="CYTOPLASMIC PROTEIN-RELATED"/>
    <property type="match status" value="1"/>
</dbReference>
<name>A0A017T2A9_9BACT</name>
<proteinExistence type="predicted"/>
<dbReference type="PIRSF" id="PIRSF028301">
    <property type="entry name" value="UCP028301"/>
    <property type="match status" value="1"/>
</dbReference>
<dbReference type="PANTHER" id="PTHR35850:SF2">
    <property type="entry name" value="TYPE VI SECRETION SYSTEM CONTRACTILE SHEATH SMALL SUBUNIT"/>
    <property type="match status" value="1"/>
</dbReference>
<organism evidence="1 2">
    <name type="scientific">Chondromyces apiculatus DSM 436</name>
    <dbReference type="NCBI Taxonomy" id="1192034"/>
    <lineage>
        <taxon>Bacteria</taxon>
        <taxon>Pseudomonadati</taxon>
        <taxon>Myxococcota</taxon>
        <taxon>Polyangia</taxon>
        <taxon>Polyangiales</taxon>
        <taxon>Polyangiaceae</taxon>
        <taxon>Chondromyces</taxon>
    </lineage>
</organism>
<dbReference type="EMBL" id="ASRX01000047">
    <property type="protein sequence ID" value="EYF03378.1"/>
    <property type="molecule type" value="Genomic_DNA"/>
</dbReference>